<dbReference type="AlphaFoldDB" id="D1AJP6"/>
<dbReference type="HOGENOM" id="CLU_2208231_0_0_0"/>
<name>D1AJP6_SEBTE</name>
<dbReference type="STRING" id="526218.Sterm_0065"/>
<organism evidence="1 2">
    <name type="scientific">Sebaldella termitidis (strain ATCC 33386 / NCTC 11300)</name>
    <dbReference type="NCBI Taxonomy" id="526218"/>
    <lineage>
        <taxon>Bacteria</taxon>
        <taxon>Fusobacteriati</taxon>
        <taxon>Fusobacteriota</taxon>
        <taxon>Fusobacteriia</taxon>
        <taxon>Fusobacteriales</taxon>
        <taxon>Leptotrichiaceae</taxon>
        <taxon>Sebaldella</taxon>
    </lineage>
</organism>
<gene>
    <name evidence="1" type="ordered locus">Sterm_0065</name>
</gene>
<accession>D1AJP6</accession>
<protein>
    <submittedName>
        <fullName evidence="1">Uncharacterized protein</fullName>
    </submittedName>
</protein>
<reference evidence="1 2" key="2">
    <citation type="journal article" date="2010" name="Stand. Genomic Sci.">
        <title>Complete genome sequence of Sebaldella termitidis type strain (NCTC 11300).</title>
        <authorList>
            <person name="Harmon-Smith M."/>
            <person name="Celia L."/>
            <person name="Chertkov O."/>
            <person name="Lapidus A."/>
            <person name="Copeland A."/>
            <person name="Glavina Del Rio T."/>
            <person name="Nolan M."/>
            <person name="Lucas S."/>
            <person name="Tice H."/>
            <person name="Cheng J.F."/>
            <person name="Han C."/>
            <person name="Detter J.C."/>
            <person name="Bruce D."/>
            <person name="Goodwin L."/>
            <person name="Pitluck S."/>
            <person name="Pati A."/>
            <person name="Liolios K."/>
            <person name="Ivanova N."/>
            <person name="Mavromatis K."/>
            <person name="Mikhailova N."/>
            <person name="Chen A."/>
            <person name="Palaniappan K."/>
            <person name="Land M."/>
            <person name="Hauser L."/>
            <person name="Chang Y.J."/>
            <person name="Jeffries C.D."/>
            <person name="Brettin T."/>
            <person name="Goker M."/>
            <person name="Beck B."/>
            <person name="Bristow J."/>
            <person name="Eisen J.A."/>
            <person name="Markowitz V."/>
            <person name="Hugenholtz P."/>
            <person name="Kyrpides N.C."/>
            <person name="Klenk H.P."/>
            <person name="Chen F."/>
        </authorList>
    </citation>
    <scope>NUCLEOTIDE SEQUENCE [LARGE SCALE GENOMIC DNA]</scope>
    <source>
        <strain evidence="2">ATCC 33386 / NCTC 11300</strain>
    </source>
</reference>
<keyword evidence="2" id="KW-1185">Reference proteome</keyword>
<evidence type="ECO:0000313" key="1">
    <source>
        <dbReference type="EMBL" id="ACZ06953.1"/>
    </source>
</evidence>
<dbReference type="EMBL" id="CP001739">
    <property type="protein sequence ID" value="ACZ06953.1"/>
    <property type="molecule type" value="Genomic_DNA"/>
</dbReference>
<dbReference type="Proteomes" id="UP000000845">
    <property type="component" value="Chromosome"/>
</dbReference>
<sequence length="107" mass="12263">MSGLPDGRFVIVRRGRLLGKSLYPEYIEDRGTASFTKAFSCRTLSTSFYISISPVHIQSTYPATSVITPTRWEANRTPNVFQFWAEAVNCCGWFNWEVYEIPDSKKL</sequence>
<dbReference type="RefSeq" id="WP_012859553.1">
    <property type="nucleotide sequence ID" value="NC_013517.1"/>
</dbReference>
<evidence type="ECO:0000313" key="2">
    <source>
        <dbReference type="Proteomes" id="UP000000845"/>
    </source>
</evidence>
<dbReference type="KEGG" id="str:Sterm_0065"/>
<reference evidence="2" key="1">
    <citation type="submission" date="2009-09" db="EMBL/GenBank/DDBJ databases">
        <title>The complete chromosome of Sebaldella termitidis ATCC 33386.</title>
        <authorList>
            <consortium name="US DOE Joint Genome Institute (JGI-PGF)"/>
            <person name="Lucas S."/>
            <person name="Copeland A."/>
            <person name="Lapidus A."/>
            <person name="Glavina del Rio T."/>
            <person name="Dalin E."/>
            <person name="Tice H."/>
            <person name="Bruce D."/>
            <person name="Goodwin L."/>
            <person name="Pitluck S."/>
            <person name="Kyrpides N."/>
            <person name="Mavromatis K."/>
            <person name="Ivanova N."/>
            <person name="Mikhailova N."/>
            <person name="Sims D."/>
            <person name="Meincke L."/>
            <person name="Brettin T."/>
            <person name="Detter J.C."/>
            <person name="Han C."/>
            <person name="Larimer F."/>
            <person name="Land M."/>
            <person name="Hauser L."/>
            <person name="Markowitz V."/>
            <person name="Cheng J.F."/>
            <person name="Hugenholtz P."/>
            <person name="Woyke T."/>
            <person name="Wu D."/>
            <person name="Eisen J.A."/>
        </authorList>
    </citation>
    <scope>NUCLEOTIDE SEQUENCE [LARGE SCALE GENOMIC DNA]</scope>
    <source>
        <strain evidence="2">ATCC 33386 / NCTC 11300</strain>
    </source>
</reference>
<proteinExistence type="predicted"/>